<dbReference type="GO" id="GO:0036503">
    <property type="term" value="P:ERAD pathway"/>
    <property type="evidence" value="ECO:0007669"/>
    <property type="project" value="TreeGrafter"/>
</dbReference>
<feature type="compositionally biased region" description="Low complexity" evidence="14">
    <location>
        <begin position="70"/>
        <end position="80"/>
    </location>
</feature>
<keyword evidence="6" id="KW-0677">Repeat</keyword>
<gene>
    <name evidence="16" type="ORF">OAUR00152_LOCUS34705</name>
</gene>
<evidence type="ECO:0000256" key="7">
    <source>
        <dbReference type="ARBA" id="ARBA00022759"/>
    </source>
</evidence>
<feature type="compositionally biased region" description="Basic and acidic residues" evidence="14">
    <location>
        <begin position="512"/>
        <end position="521"/>
    </location>
</feature>
<keyword evidence="4 13" id="KW-0540">Nuclease</keyword>
<dbReference type="PANTHER" id="PTHR16036:SF2">
    <property type="entry name" value="TRNA ENDONUCLEASE ANKZF1"/>
    <property type="match status" value="1"/>
</dbReference>
<keyword evidence="7 13" id="KW-0255">Endonuclease</keyword>
<dbReference type="GO" id="GO:0016787">
    <property type="term" value="F:hydrolase activity"/>
    <property type="evidence" value="ECO:0007669"/>
    <property type="project" value="UniProtKB-KW"/>
</dbReference>
<sequence>MPNEEVEHLRLSSDGARGLLRDAIGWLDALSLDGEEGLPNKEGGNSGVGAIGVRGSAGSSSDEEDRVDEASAGSSSSSEESSCDEGDAPSSRSEGVKESFAVAQTSSGAVSQQKVNRKKSRKKKREKNDIVRQMGFPPSLVVHCPKGKKGGKDLAIVVPMAVMPQGNTDWSLRSVCKMGLDVSEEISAEGRAVVVLLLSSGRFAGAVFKGDRCVAHRVCTQYTVRRGQGGAQSSMDSSKGKAKSIGAQLRRAGEIKLREDIKSSLLGWRSHIDEAAIILLSCPKTMRKSLHEDAEVRKFFPKDDERIRKVPLAVGRPSFESACAVNEVMMRITVRPLTDEESIAFERGTPAQQELGGGLQESVVGSSKHESERDVVQEAEEAQKEVMPLTPLHEAAVTLDLVELTKLLELGSTGTESNARHDIDTRAGETEMTPLHVAASSTDPTKGAEFVSALLLSGHANPCVVDGRNRPPYFVASHEKIRDAFRKARSTLGEDKWNWDDGKVGPPLSVDDLERRKAKAAEKKRKQRARQKEKKAKEKAEAESEKQKLKEEEDKKKAEEDAKRIRAGLKPKKSTAADNACDFCQKPCKRRSQMFTRLEFAYCSTECVKRHQRELTARAALSRLGG</sequence>
<keyword evidence="10" id="KW-0862">Zinc</keyword>
<feature type="region of interest" description="Disordered" evidence="14">
    <location>
        <begin position="495"/>
        <end position="571"/>
    </location>
</feature>
<dbReference type="EMBL" id="HBKQ01050313">
    <property type="protein sequence ID" value="CAE2275737.1"/>
    <property type="molecule type" value="Transcribed_RNA"/>
</dbReference>
<evidence type="ECO:0000256" key="2">
    <source>
        <dbReference type="ARBA" id="ARBA00009262"/>
    </source>
</evidence>
<evidence type="ECO:0000256" key="1">
    <source>
        <dbReference type="ARBA" id="ARBA00004496"/>
    </source>
</evidence>
<feature type="compositionally biased region" description="Basic residues" evidence="14">
    <location>
        <begin position="522"/>
        <end position="534"/>
    </location>
</feature>
<keyword evidence="5" id="KW-0479">Metal-binding</keyword>
<evidence type="ECO:0000256" key="6">
    <source>
        <dbReference type="ARBA" id="ARBA00022737"/>
    </source>
</evidence>
<feature type="region of interest" description="Disordered" evidence="14">
    <location>
        <begin position="33"/>
        <end position="132"/>
    </location>
</feature>
<dbReference type="InterPro" id="IPR041175">
    <property type="entry name" value="VLRF1/Vms1"/>
</dbReference>
<dbReference type="Pfam" id="PF00023">
    <property type="entry name" value="Ank"/>
    <property type="match status" value="1"/>
</dbReference>
<dbReference type="Pfam" id="PF18826">
    <property type="entry name" value="bVLRF1"/>
    <property type="match status" value="1"/>
</dbReference>
<keyword evidence="9 13" id="KW-0378">Hydrolase</keyword>
<evidence type="ECO:0000256" key="9">
    <source>
        <dbReference type="ARBA" id="ARBA00022801"/>
    </source>
</evidence>
<dbReference type="GO" id="GO:0008270">
    <property type="term" value="F:zinc ion binding"/>
    <property type="evidence" value="ECO:0007669"/>
    <property type="project" value="UniProtKB-KW"/>
</dbReference>
<evidence type="ECO:0000256" key="13">
    <source>
        <dbReference type="PROSITE-ProRule" id="PRU01389"/>
    </source>
</evidence>
<feature type="region of interest" description="Disordered" evidence="14">
    <location>
        <begin position="349"/>
        <end position="372"/>
    </location>
</feature>
<feature type="compositionally biased region" description="Basic residues" evidence="14">
    <location>
        <begin position="115"/>
        <end position="125"/>
    </location>
</feature>
<organism evidence="16">
    <name type="scientific">Odontella aurita</name>
    <dbReference type="NCBI Taxonomy" id="265563"/>
    <lineage>
        <taxon>Eukaryota</taxon>
        <taxon>Sar</taxon>
        <taxon>Stramenopiles</taxon>
        <taxon>Ochrophyta</taxon>
        <taxon>Bacillariophyta</taxon>
        <taxon>Mediophyceae</taxon>
        <taxon>Biddulphiophycidae</taxon>
        <taxon>Eupodiscales</taxon>
        <taxon>Odontellaceae</taxon>
        <taxon>Odontella</taxon>
    </lineage>
</organism>
<keyword evidence="8" id="KW-0863">Zinc-finger</keyword>
<evidence type="ECO:0000256" key="11">
    <source>
        <dbReference type="ARBA" id="ARBA00023043"/>
    </source>
</evidence>
<feature type="compositionally biased region" description="Polar residues" evidence="14">
    <location>
        <begin position="102"/>
        <end position="113"/>
    </location>
</feature>
<dbReference type="GO" id="GO:0005737">
    <property type="term" value="C:cytoplasm"/>
    <property type="evidence" value="ECO:0007669"/>
    <property type="project" value="UniProtKB-SubCell"/>
</dbReference>
<dbReference type="AlphaFoldDB" id="A0A7S4JVM2"/>
<keyword evidence="12" id="KW-0175">Coiled coil</keyword>
<evidence type="ECO:0000256" key="3">
    <source>
        <dbReference type="ARBA" id="ARBA00022490"/>
    </source>
</evidence>
<feature type="active site" evidence="13">
    <location>
        <position position="232"/>
    </location>
</feature>
<feature type="domain" description="VLRF1" evidence="15">
    <location>
        <begin position="189"/>
        <end position="332"/>
    </location>
</feature>
<feature type="compositionally biased region" description="Basic and acidic residues" evidence="14">
    <location>
        <begin position="535"/>
        <end position="564"/>
    </location>
</feature>
<evidence type="ECO:0000256" key="14">
    <source>
        <dbReference type="SAM" id="MobiDB-lite"/>
    </source>
</evidence>
<comment type="domain">
    <text evidence="13">The VLRF1 domain mediates binding to the 60S ribosomal subunit.</text>
</comment>
<dbReference type="InterPro" id="IPR047139">
    <property type="entry name" value="ANKZ1/VMS1"/>
</dbReference>
<evidence type="ECO:0000259" key="15">
    <source>
        <dbReference type="PROSITE" id="PS52044"/>
    </source>
</evidence>
<evidence type="ECO:0000256" key="4">
    <source>
        <dbReference type="ARBA" id="ARBA00022722"/>
    </source>
</evidence>
<evidence type="ECO:0000256" key="12">
    <source>
        <dbReference type="ARBA" id="ARBA00023054"/>
    </source>
</evidence>
<evidence type="ECO:0000313" key="16">
    <source>
        <dbReference type="EMBL" id="CAE2275737.1"/>
    </source>
</evidence>
<evidence type="ECO:0000256" key="8">
    <source>
        <dbReference type="ARBA" id="ARBA00022771"/>
    </source>
</evidence>
<dbReference type="InterPro" id="IPR036770">
    <property type="entry name" value="Ankyrin_rpt-contain_sf"/>
</dbReference>
<dbReference type="Pfam" id="PF18716">
    <property type="entry name" value="VATC"/>
    <property type="match status" value="1"/>
</dbReference>
<keyword evidence="3 13" id="KW-0963">Cytoplasm</keyword>
<keyword evidence="11" id="KW-0040">ANK repeat</keyword>
<comment type="similarity">
    <text evidence="2 13">Belongs to the ANKZF1/VMS1 family.</text>
</comment>
<dbReference type="PROSITE" id="PS52044">
    <property type="entry name" value="VLRF1"/>
    <property type="match status" value="1"/>
</dbReference>
<dbReference type="InterPro" id="IPR002110">
    <property type="entry name" value="Ankyrin_rpt"/>
</dbReference>
<protein>
    <recommendedName>
        <fullName evidence="15">VLRF1 domain-containing protein</fullName>
    </recommendedName>
</protein>
<evidence type="ECO:0000256" key="5">
    <source>
        <dbReference type="ARBA" id="ARBA00022723"/>
    </source>
</evidence>
<name>A0A7S4JVM2_9STRA</name>
<comment type="subcellular location">
    <subcellularLocation>
        <location evidence="1">Cytoplasm</location>
    </subcellularLocation>
</comment>
<proteinExistence type="inferred from homology"/>
<accession>A0A7S4JVM2</accession>
<dbReference type="GO" id="GO:0004519">
    <property type="term" value="F:endonuclease activity"/>
    <property type="evidence" value="ECO:0007669"/>
    <property type="project" value="UniProtKB-KW"/>
</dbReference>
<evidence type="ECO:0000256" key="10">
    <source>
        <dbReference type="ARBA" id="ARBA00022833"/>
    </source>
</evidence>
<reference evidence="16" key="1">
    <citation type="submission" date="2021-01" db="EMBL/GenBank/DDBJ databases">
        <authorList>
            <person name="Corre E."/>
            <person name="Pelletier E."/>
            <person name="Niang G."/>
            <person name="Scheremetjew M."/>
            <person name="Finn R."/>
            <person name="Kale V."/>
            <person name="Holt S."/>
            <person name="Cochrane G."/>
            <person name="Meng A."/>
            <person name="Brown T."/>
            <person name="Cohen L."/>
        </authorList>
    </citation>
    <scope>NUCLEOTIDE SEQUENCE</scope>
    <source>
        <strain evidence="16">Isolate 1302-5</strain>
    </source>
</reference>
<dbReference type="PANTHER" id="PTHR16036">
    <property type="entry name" value="ANKYRIN REPEAT AND ZINC FINGER DOMAIN-CONTAINING PROTEIN 1"/>
    <property type="match status" value="1"/>
</dbReference>
<dbReference type="Gene3D" id="1.25.40.20">
    <property type="entry name" value="Ankyrin repeat-containing domain"/>
    <property type="match status" value="1"/>
</dbReference>
<dbReference type="InterPro" id="IPR041540">
    <property type="entry name" value="VATC"/>
</dbReference>